<evidence type="ECO:0000256" key="9">
    <source>
        <dbReference type="ARBA" id="ARBA00022848"/>
    </source>
</evidence>
<dbReference type="InterPro" id="IPR002401">
    <property type="entry name" value="Cyt_P450_E_grp-I"/>
</dbReference>
<evidence type="ECO:0000256" key="13">
    <source>
        <dbReference type="RuleBase" id="RU000461"/>
    </source>
</evidence>
<evidence type="ECO:0000256" key="6">
    <source>
        <dbReference type="ARBA" id="ARBA00022617"/>
    </source>
</evidence>
<evidence type="ECO:0000256" key="7">
    <source>
        <dbReference type="ARBA" id="ARBA00022723"/>
    </source>
</evidence>
<protein>
    <recommendedName>
        <fullName evidence="5">unspecific monooxygenase</fullName>
        <ecNumber evidence="5">1.14.14.1</ecNumber>
    </recommendedName>
</protein>
<keyword evidence="14" id="KW-0472">Membrane</keyword>
<dbReference type="Gene3D" id="1.10.630.10">
    <property type="entry name" value="Cytochrome P450"/>
    <property type="match status" value="1"/>
</dbReference>
<keyword evidence="12 13" id="KW-0503">Monooxygenase</keyword>
<dbReference type="PANTHER" id="PTHR24289:SF21">
    <property type="entry name" value="CYTOCHROME P450 1A"/>
    <property type="match status" value="1"/>
</dbReference>
<evidence type="ECO:0000256" key="3">
    <source>
        <dbReference type="ARBA" id="ARBA00004406"/>
    </source>
</evidence>
<dbReference type="InterPro" id="IPR036396">
    <property type="entry name" value="Cyt_P450_sf"/>
</dbReference>
<keyword evidence="6 13" id="KW-0349">Heme</keyword>
<dbReference type="PROSITE" id="PS00086">
    <property type="entry name" value="CYTOCHROME_P450"/>
    <property type="match status" value="1"/>
</dbReference>
<comment type="cofactor">
    <cofactor evidence="1">
        <name>heme</name>
        <dbReference type="ChEBI" id="CHEBI:30413"/>
    </cofactor>
</comment>
<comment type="subcellular location">
    <subcellularLocation>
        <location evidence="3">Endoplasmic reticulum membrane</location>
        <topology evidence="3">Peripheral membrane protein</topology>
    </subcellularLocation>
    <subcellularLocation>
        <location evidence="2">Microsome membrane</location>
        <topology evidence="2">Peripheral membrane protein</topology>
    </subcellularLocation>
</comment>
<evidence type="ECO:0000256" key="5">
    <source>
        <dbReference type="ARBA" id="ARBA00012109"/>
    </source>
</evidence>
<dbReference type="GeneID" id="102809669"/>
<feature type="chain" id="PRO_5046254819" description="unspecific monooxygenase" evidence="15">
    <location>
        <begin position="20"/>
        <end position="584"/>
    </location>
</feature>
<reference evidence="17" key="1">
    <citation type="submission" date="2025-08" db="UniProtKB">
        <authorList>
            <consortium name="RefSeq"/>
        </authorList>
    </citation>
    <scope>IDENTIFICATION</scope>
    <source>
        <tissue evidence="17">Testes</tissue>
    </source>
</reference>
<evidence type="ECO:0000256" key="12">
    <source>
        <dbReference type="ARBA" id="ARBA00023033"/>
    </source>
</evidence>
<evidence type="ECO:0000256" key="4">
    <source>
        <dbReference type="ARBA" id="ARBA00010617"/>
    </source>
</evidence>
<keyword evidence="14" id="KW-0812">Transmembrane</keyword>
<sequence>MMMMTMVVTILTMLIFVSFQHTQISRLSSLLSPQTIVVVQVDLVPFVRYSMAPAADHMWLTIMLDVNVRSFLIFTTLTLLLSFLWRYYVTKVYQPGRRLKGPWGVPLFGNVFQLGSEPHLSMTKLRYVYGDIFRIHIGRYPVVFVNGYHCIKQALLSQSVVFADRPQFPSYRHISDGLSLAFARYGDVYRMQKKIGNNALRIFTHGRKLETLEGKTSSEILEMISGLTNNNNKCGNIIDPQQAIKICTANIICSVAFGKRYAHQDEQLQRVVTLSDRFNDGVGLANPTDFMPWLKFIPNPKAKQLMEILSELNDWMSRKLNERRQRYKSGQQRDIIDYLLKSSRETERELVREIGITEDSILAIARDVFGAGFDTTSTCINWALLYLAKYPNIQNKIAHELDKVVGRDRLPALADRDQLVYTGAFILELFRHSSVVPFGLPHATTRDTTLEDYFLPKGTVVFFNLWSVNHDPDVWPEPSRFSPERFLTCNGTAIDKEASNKTLTFSAGRRKCLGEHLAWIEVFLAISILVQQCEFAETQSGLPSLDGRYGLALRPQSFQLVIKPREVNCNYSREMELFPPDLKI</sequence>
<dbReference type="PANTHER" id="PTHR24289">
    <property type="entry name" value="STEROID 17-ALPHA-HYDROXYLASE/17,20 LYASE"/>
    <property type="match status" value="1"/>
</dbReference>
<dbReference type="SUPFAM" id="SSF48264">
    <property type="entry name" value="Cytochrome P450"/>
    <property type="match status" value="1"/>
</dbReference>
<dbReference type="Pfam" id="PF00067">
    <property type="entry name" value="p450"/>
    <property type="match status" value="1"/>
</dbReference>
<keyword evidence="16" id="KW-1185">Reference proteome</keyword>
<evidence type="ECO:0000256" key="1">
    <source>
        <dbReference type="ARBA" id="ARBA00001971"/>
    </source>
</evidence>
<accession>A0ABM0LZZ8</accession>
<comment type="similarity">
    <text evidence="4 13">Belongs to the cytochrome P450 family.</text>
</comment>
<proteinExistence type="inferred from homology"/>
<dbReference type="RefSeq" id="XP_006813339.1">
    <property type="nucleotide sequence ID" value="XM_006813276.1"/>
</dbReference>
<organism evidence="16 17">
    <name type="scientific">Saccoglossus kowalevskii</name>
    <name type="common">Acorn worm</name>
    <dbReference type="NCBI Taxonomy" id="10224"/>
    <lineage>
        <taxon>Eukaryota</taxon>
        <taxon>Metazoa</taxon>
        <taxon>Hemichordata</taxon>
        <taxon>Enteropneusta</taxon>
        <taxon>Harrimaniidae</taxon>
        <taxon>Saccoglossus</taxon>
    </lineage>
</organism>
<feature type="transmembrane region" description="Helical" evidence="14">
    <location>
        <begin position="68"/>
        <end position="89"/>
    </location>
</feature>
<keyword evidence="8" id="KW-0256">Endoplasmic reticulum</keyword>
<dbReference type="InterPro" id="IPR017972">
    <property type="entry name" value="Cyt_P450_CS"/>
</dbReference>
<keyword evidence="10 13" id="KW-0560">Oxidoreductase</keyword>
<evidence type="ECO:0000313" key="16">
    <source>
        <dbReference type="Proteomes" id="UP000694865"/>
    </source>
</evidence>
<evidence type="ECO:0000256" key="15">
    <source>
        <dbReference type="SAM" id="SignalP"/>
    </source>
</evidence>
<evidence type="ECO:0000256" key="10">
    <source>
        <dbReference type="ARBA" id="ARBA00023002"/>
    </source>
</evidence>
<evidence type="ECO:0000256" key="14">
    <source>
        <dbReference type="SAM" id="Phobius"/>
    </source>
</evidence>
<keyword evidence="11 13" id="KW-0408">Iron</keyword>
<dbReference type="InterPro" id="IPR001128">
    <property type="entry name" value="Cyt_P450"/>
</dbReference>
<evidence type="ECO:0000313" key="17">
    <source>
        <dbReference type="RefSeq" id="XP_006813339.1"/>
    </source>
</evidence>
<dbReference type="Proteomes" id="UP000694865">
    <property type="component" value="Unplaced"/>
</dbReference>
<feature type="signal peptide" evidence="15">
    <location>
        <begin position="1"/>
        <end position="19"/>
    </location>
</feature>
<keyword evidence="7 13" id="KW-0479">Metal-binding</keyword>
<gene>
    <name evidence="17" type="primary">LOC102809669</name>
</gene>
<name>A0ABM0LZZ8_SACKO</name>
<keyword evidence="14" id="KW-1133">Transmembrane helix</keyword>
<dbReference type="PRINTS" id="PR00463">
    <property type="entry name" value="EP450I"/>
</dbReference>
<evidence type="ECO:0000256" key="2">
    <source>
        <dbReference type="ARBA" id="ARBA00004174"/>
    </source>
</evidence>
<dbReference type="EC" id="1.14.14.1" evidence="5"/>
<dbReference type="PRINTS" id="PR00385">
    <property type="entry name" value="P450"/>
</dbReference>
<keyword evidence="9" id="KW-0492">Microsome</keyword>
<evidence type="ECO:0000256" key="11">
    <source>
        <dbReference type="ARBA" id="ARBA00023004"/>
    </source>
</evidence>
<evidence type="ECO:0000256" key="8">
    <source>
        <dbReference type="ARBA" id="ARBA00022824"/>
    </source>
</evidence>
<keyword evidence="15" id="KW-0732">Signal</keyword>